<dbReference type="Proteomes" id="UP000011668">
    <property type="component" value="Unassembled WGS sequence"/>
</dbReference>
<proteinExistence type="predicted"/>
<dbReference type="AlphaFoldDB" id="L8WFK1"/>
<reference evidence="2 3" key="1">
    <citation type="journal article" date="2013" name="Nat. Commun.">
        <title>The evolution and pathogenic mechanisms of the rice sheath blight pathogen.</title>
        <authorList>
            <person name="Zheng A."/>
            <person name="Lin R."/>
            <person name="Xu L."/>
            <person name="Qin P."/>
            <person name="Tang C."/>
            <person name="Ai P."/>
            <person name="Zhang D."/>
            <person name="Liu Y."/>
            <person name="Sun Z."/>
            <person name="Feng H."/>
            <person name="Wang Y."/>
            <person name="Chen Y."/>
            <person name="Liang X."/>
            <person name="Fu R."/>
            <person name="Li Q."/>
            <person name="Zhang J."/>
            <person name="Yu X."/>
            <person name="Xie Z."/>
            <person name="Ding L."/>
            <person name="Guan P."/>
            <person name="Tang J."/>
            <person name="Liang Y."/>
            <person name="Wang S."/>
            <person name="Deng Q."/>
            <person name="Li S."/>
            <person name="Zhu J."/>
            <person name="Wang L."/>
            <person name="Liu H."/>
            <person name="Li P."/>
        </authorList>
    </citation>
    <scope>NUCLEOTIDE SEQUENCE [LARGE SCALE GENOMIC DNA]</scope>
    <source>
        <strain evidence="3">AG-1 IA</strain>
    </source>
</reference>
<dbReference type="HOGENOM" id="CLU_2098497_0_0_1"/>
<sequence length="116" mass="13019">MPLSKKASTRNSRLLPGKDGNGCTRIHAHPDVLTHISPIITHADFSPQFSLGWWESLLRTLTISQDNLLFIILSEPIEFCCRALGRKLGNGISSADFSYNHIINSMHNVSKQYRLT</sequence>
<organism evidence="2 3">
    <name type="scientific">Thanatephorus cucumeris (strain AG1-IA)</name>
    <name type="common">Rice sheath blight fungus</name>
    <name type="synonym">Rhizoctonia solani</name>
    <dbReference type="NCBI Taxonomy" id="983506"/>
    <lineage>
        <taxon>Eukaryota</taxon>
        <taxon>Fungi</taxon>
        <taxon>Dikarya</taxon>
        <taxon>Basidiomycota</taxon>
        <taxon>Agaricomycotina</taxon>
        <taxon>Agaricomycetes</taxon>
        <taxon>Cantharellales</taxon>
        <taxon>Ceratobasidiaceae</taxon>
        <taxon>Rhizoctonia</taxon>
        <taxon>Rhizoctonia solani AG-1</taxon>
    </lineage>
</organism>
<gene>
    <name evidence="2" type="ORF">AG1IA_09019</name>
</gene>
<comment type="caution">
    <text evidence="2">The sequence shown here is derived from an EMBL/GenBank/DDBJ whole genome shotgun (WGS) entry which is preliminary data.</text>
</comment>
<protein>
    <submittedName>
        <fullName evidence="2">Uncharacterized protein</fullName>
    </submittedName>
</protein>
<evidence type="ECO:0000313" key="3">
    <source>
        <dbReference type="Proteomes" id="UP000011668"/>
    </source>
</evidence>
<evidence type="ECO:0000256" key="1">
    <source>
        <dbReference type="SAM" id="MobiDB-lite"/>
    </source>
</evidence>
<feature type="region of interest" description="Disordered" evidence="1">
    <location>
        <begin position="1"/>
        <end position="21"/>
    </location>
</feature>
<keyword evidence="3" id="KW-1185">Reference proteome</keyword>
<evidence type="ECO:0000313" key="2">
    <source>
        <dbReference type="EMBL" id="ELU36951.1"/>
    </source>
</evidence>
<name>L8WFK1_THACA</name>
<dbReference type="EMBL" id="AFRT01002923">
    <property type="protein sequence ID" value="ELU36951.1"/>
    <property type="molecule type" value="Genomic_DNA"/>
</dbReference>
<accession>L8WFK1</accession>